<dbReference type="EMBL" id="CAJEWN010000011">
    <property type="protein sequence ID" value="CAD2132246.1"/>
    <property type="molecule type" value="Genomic_DNA"/>
</dbReference>
<name>A0A6V7TRK3_MELEN</name>
<sequence>MCSIDTKIIIASILLVAICEFVVVSSTGDIRRQQALIEVNDLVTGFNALIARFQTGEDLQNLIVPTQNLHNQYLRVSRAVSNVQSLRNNNAVRTQLNGIGNSIETTLAILNQVKQVTIICQNVSARLDN</sequence>
<evidence type="ECO:0000313" key="1">
    <source>
        <dbReference type="EMBL" id="CAD2132246.1"/>
    </source>
</evidence>
<dbReference type="AlphaFoldDB" id="A0A6V7TRK3"/>
<evidence type="ECO:0000313" key="2">
    <source>
        <dbReference type="Proteomes" id="UP000580250"/>
    </source>
</evidence>
<reference evidence="1 2" key="1">
    <citation type="submission" date="2020-08" db="EMBL/GenBank/DDBJ databases">
        <authorList>
            <person name="Koutsovoulos G."/>
            <person name="Danchin GJ E."/>
        </authorList>
    </citation>
    <scope>NUCLEOTIDE SEQUENCE [LARGE SCALE GENOMIC DNA]</scope>
</reference>
<dbReference type="Proteomes" id="UP000580250">
    <property type="component" value="Unassembled WGS sequence"/>
</dbReference>
<gene>
    <name evidence="1" type="ORF">MENT_LOCUS3608</name>
</gene>
<protein>
    <submittedName>
        <fullName evidence="1">Uncharacterized protein</fullName>
    </submittedName>
</protein>
<comment type="caution">
    <text evidence="1">The sequence shown here is derived from an EMBL/GenBank/DDBJ whole genome shotgun (WGS) entry which is preliminary data.</text>
</comment>
<organism evidence="1 2">
    <name type="scientific">Meloidogyne enterolobii</name>
    <name type="common">Root-knot nematode worm</name>
    <name type="synonym">Meloidogyne mayaguensis</name>
    <dbReference type="NCBI Taxonomy" id="390850"/>
    <lineage>
        <taxon>Eukaryota</taxon>
        <taxon>Metazoa</taxon>
        <taxon>Ecdysozoa</taxon>
        <taxon>Nematoda</taxon>
        <taxon>Chromadorea</taxon>
        <taxon>Rhabditida</taxon>
        <taxon>Tylenchina</taxon>
        <taxon>Tylenchomorpha</taxon>
        <taxon>Tylenchoidea</taxon>
        <taxon>Meloidogynidae</taxon>
        <taxon>Meloidogyninae</taxon>
        <taxon>Meloidogyne</taxon>
    </lineage>
</organism>
<accession>A0A6V7TRK3</accession>
<proteinExistence type="predicted"/>